<organism evidence="2 3">
    <name type="scientific">Acanthochromis polyacanthus</name>
    <name type="common">spiny chromis</name>
    <dbReference type="NCBI Taxonomy" id="80966"/>
    <lineage>
        <taxon>Eukaryota</taxon>
        <taxon>Metazoa</taxon>
        <taxon>Chordata</taxon>
        <taxon>Craniata</taxon>
        <taxon>Vertebrata</taxon>
        <taxon>Euteleostomi</taxon>
        <taxon>Actinopterygii</taxon>
        <taxon>Neopterygii</taxon>
        <taxon>Teleostei</taxon>
        <taxon>Neoteleostei</taxon>
        <taxon>Acanthomorphata</taxon>
        <taxon>Ovalentaria</taxon>
        <taxon>Pomacentridae</taxon>
        <taxon>Acanthochromis</taxon>
    </lineage>
</organism>
<sequence length="76" mass="8609">YGICTNTSESAEIEGLCKKMPAYCLLSFQDGSYLAEFLLAKGYEVREKSTFSFNTGRIEHLYQNPQTHTEGSKYLV</sequence>
<evidence type="ECO:0000313" key="2">
    <source>
        <dbReference type="Ensembl" id="ENSAPOP00000028271.1"/>
    </source>
</evidence>
<evidence type="ECO:0000259" key="1">
    <source>
        <dbReference type="Pfam" id="PF16363"/>
    </source>
</evidence>
<dbReference type="STRING" id="80966.ENSAPOP00000028271"/>
<name>A0A3Q1GCF5_9TELE</name>
<dbReference type="Ensembl" id="ENSAPOT00000018295.1">
    <property type="protein sequence ID" value="ENSAPOP00000028271.1"/>
    <property type="gene ID" value="ENSAPOG00000013400.1"/>
</dbReference>
<dbReference type="InterPro" id="IPR016040">
    <property type="entry name" value="NAD(P)-bd_dom"/>
</dbReference>
<dbReference type="Gene3D" id="3.40.50.720">
    <property type="entry name" value="NAD(P)-binding Rossmann-like Domain"/>
    <property type="match status" value="1"/>
</dbReference>
<dbReference type="GeneTree" id="ENSGT01000000220323"/>
<feature type="domain" description="NAD(P)-binding" evidence="1">
    <location>
        <begin position="29"/>
        <end position="72"/>
    </location>
</feature>
<dbReference type="Pfam" id="PF16363">
    <property type="entry name" value="GDP_Man_Dehyd"/>
    <property type="match status" value="1"/>
</dbReference>
<accession>A0A3Q1GCF5</accession>
<protein>
    <recommendedName>
        <fullName evidence="1">NAD(P)-binding domain-containing protein</fullName>
    </recommendedName>
</protein>
<dbReference type="AlphaFoldDB" id="A0A3Q1GCF5"/>
<reference evidence="2" key="2">
    <citation type="submission" date="2025-09" db="UniProtKB">
        <authorList>
            <consortium name="Ensembl"/>
        </authorList>
    </citation>
    <scope>IDENTIFICATION</scope>
</reference>
<dbReference type="GO" id="GO:0003824">
    <property type="term" value="F:catalytic activity"/>
    <property type="evidence" value="ECO:0007669"/>
    <property type="project" value="UniProtKB-ARBA"/>
</dbReference>
<dbReference type="Proteomes" id="UP000257200">
    <property type="component" value="Unplaced"/>
</dbReference>
<dbReference type="InParanoid" id="A0A3Q1GCF5"/>
<keyword evidence="3" id="KW-1185">Reference proteome</keyword>
<proteinExistence type="predicted"/>
<evidence type="ECO:0000313" key="3">
    <source>
        <dbReference type="Proteomes" id="UP000257200"/>
    </source>
</evidence>
<reference evidence="2" key="1">
    <citation type="submission" date="2025-08" db="UniProtKB">
        <authorList>
            <consortium name="Ensembl"/>
        </authorList>
    </citation>
    <scope>IDENTIFICATION</scope>
</reference>